<feature type="active site" description="Nucleophile; methyl group acceptor" evidence="8">
    <location>
        <position position="138"/>
    </location>
</feature>
<protein>
    <recommendedName>
        <fullName evidence="8">Methylated-DNA--protein-cysteine methyltransferase</fullName>
        <ecNumber evidence="8">2.1.1.63</ecNumber>
    </recommendedName>
    <alternativeName>
        <fullName evidence="8">6-O-methylguanine-DNA methyltransferase</fullName>
        <shortName evidence="8">MGMT</shortName>
    </alternativeName>
    <alternativeName>
        <fullName evidence="8">O-6-methylguanine-DNA-alkyltransferase</fullName>
    </alternativeName>
</protein>
<dbReference type="InterPro" id="IPR014048">
    <property type="entry name" value="MethylDNA_cys_MeTrfase_DNA-bd"/>
</dbReference>
<evidence type="ECO:0000313" key="12">
    <source>
        <dbReference type="Proteomes" id="UP001371218"/>
    </source>
</evidence>
<keyword evidence="2 8" id="KW-0963">Cytoplasm</keyword>
<dbReference type="InterPro" id="IPR023546">
    <property type="entry name" value="MGMT"/>
</dbReference>
<comment type="catalytic activity">
    <reaction evidence="1 8">
        <text>a 4-O-methyl-thymidine in DNA + L-cysteinyl-[protein] = a thymidine in DNA + S-methyl-L-cysteinyl-[protein]</text>
        <dbReference type="Rhea" id="RHEA:53428"/>
        <dbReference type="Rhea" id="RHEA-COMP:10131"/>
        <dbReference type="Rhea" id="RHEA-COMP:10132"/>
        <dbReference type="Rhea" id="RHEA-COMP:13555"/>
        <dbReference type="Rhea" id="RHEA-COMP:13556"/>
        <dbReference type="ChEBI" id="CHEBI:29950"/>
        <dbReference type="ChEBI" id="CHEBI:82612"/>
        <dbReference type="ChEBI" id="CHEBI:137386"/>
        <dbReference type="ChEBI" id="CHEBI:137387"/>
        <dbReference type="EC" id="2.1.1.63"/>
    </reaction>
</comment>
<dbReference type="InterPro" id="IPR036388">
    <property type="entry name" value="WH-like_DNA-bd_sf"/>
</dbReference>
<dbReference type="Gene3D" id="1.10.10.10">
    <property type="entry name" value="Winged helix-like DNA-binding domain superfamily/Winged helix DNA-binding domain"/>
    <property type="match status" value="1"/>
</dbReference>
<organism evidence="11 12">
    <name type="scientific">Ideonella lacteola</name>
    <dbReference type="NCBI Taxonomy" id="2984193"/>
    <lineage>
        <taxon>Bacteria</taxon>
        <taxon>Pseudomonadati</taxon>
        <taxon>Pseudomonadota</taxon>
        <taxon>Betaproteobacteria</taxon>
        <taxon>Burkholderiales</taxon>
        <taxon>Sphaerotilaceae</taxon>
        <taxon>Ideonella</taxon>
    </lineage>
</organism>
<gene>
    <name evidence="11" type="ORF">AACH06_20115</name>
</gene>
<dbReference type="CDD" id="cd06445">
    <property type="entry name" value="ATase"/>
    <property type="match status" value="1"/>
</dbReference>
<evidence type="ECO:0000256" key="1">
    <source>
        <dbReference type="ARBA" id="ARBA00001286"/>
    </source>
</evidence>
<evidence type="ECO:0000256" key="5">
    <source>
        <dbReference type="ARBA" id="ARBA00022763"/>
    </source>
</evidence>
<dbReference type="GO" id="GO:0003908">
    <property type="term" value="F:methylated-DNA-[protein]-cysteine S-methyltransferase activity"/>
    <property type="evidence" value="ECO:0007669"/>
    <property type="project" value="UniProtKB-EC"/>
</dbReference>
<keyword evidence="12" id="KW-1185">Reference proteome</keyword>
<dbReference type="InterPro" id="IPR036217">
    <property type="entry name" value="MethylDNA_cys_MeTrfase_DNAb"/>
</dbReference>
<evidence type="ECO:0000256" key="6">
    <source>
        <dbReference type="ARBA" id="ARBA00023204"/>
    </source>
</evidence>
<dbReference type="SUPFAM" id="SSF53155">
    <property type="entry name" value="Methylated DNA-protein cysteine methyltransferase domain"/>
    <property type="match status" value="1"/>
</dbReference>
<evidence type="ECO:0000256" key="2">
    <source>
        <dbReference type="ARBA" id="ARBA00022490"/>
    </source>
</evidence>
<evidence type="ECO:0000259" key="10">
    <source>
        <dbReference type="Pfam" id="PF01035"/>
    </source>
</evidence>
<dbReference type="GO" id="GO:0032259">
    <property type="term" value="P:methylation"/>
    <property type="evidence" value="ECO:0007669"/>
    <property type="project" value="UniProtKB-KW"/>
</dbReference>
<dbReference type="HAMAP" id="MF_00772">
    <property type="entry name" value="OGT"/>
    <property type="match status" value="1"/>
</dbReference>
<feature type="compositionally biased region" description="Low complexity" evidence="9">
    <location>
        <begin position="183"/>
        <end position="198"/>
    </location>
</feature>
<proteinExistence type="inferred from homology"/>
<comment type="catalytic activity">
    <reaction evidence="7 8">
        <text>a 6-O-methyl-2'-deoxyguanosine in DNA + L-cysteinyl-[protein] = S-methyl-L-cysteinyl-[protein] + a 2'-deoxyguanosine in DNA</text>
        <dbReference type="Rhea" id="RHEA:24000"/>
        <dbReference type="Rhea" id="RHEA-COMP:10131"/>
        <dbReference type="Rhea" id="RHEA-COMP:10132"/>
        <dbReference type="Rhea" id="RHEA-COMP:11367"/>
        <dbReference type="Rhea" id="RHEA-COMP:11368"/>
        <dbReference type="ChEBI" id="CHEBI:29950"/>
        <dbReference type="ChEBI" id="CHEBI:82612"/>
        <dbReference type="ChEBI" id="CHEBI:85445"/>
        <dbReference type="ChEBI" id="CHEBI:85448"/>
        <dbReference type="EC" id="2.1.1.63"/>
    </reaction>
</comment>
<dbReference type="Proteomes" id="UP001371218">
    <property type="component" value="Unassembled WGS sequence"/>
</dbReference>
<dbReference type="PROSITE" id="PS00374">
    <property type="entry name" value="MGMT"/>
    <property type="match status" value="1"/>
</dbReference>
<comment type="miscellaneous">
    <text evidence="8">This enzyme catalyzes only one turnover and therefore is not strictly catalytic. According to one definition, an enzyme is a biocatalyst that acts repeatedly and over many reaction cycles.</text>
</comment>
<keyword evidence="5 8" id="KW-0227">DNA damage</keyword>
<name>A0ABU9BTK5_9BURK</name>
<dbReference type="EC" id="2.1.1.63" evidence="8"/>
<evidence type="ECO:0000256" key="7">
    <source>
        <dbReference type="ARBA" id="ARBA00049348"/>
    </source>
</evidence>
<dbReference type="InterPro" id="IPR036631">
    <property type="entry name" value="MGMT_N_sf"/>
</dbReference>
<keyword evidence="4 8" id="KW-0808">Transferase</keyword>
<dbReference type="PANTHER" id="PTHR10815:SF5">
    <property type="entry name" value="METHYLATED-DNA--PROTEIN-CYSTEINE METHYLTRANSFERASE"/>
    <property type="match status" value="1"/>
</dbReference>
<evidence type="ECO:0000256" key="9">
    <source>
        <dbReference type="SAM" id="MobiDB-lite"/>
    </source>
</evidence>
<comment type="caution">
    <text evidence="11">The sequence shown here is derived from an EMBL/GenBank/DDBJ whole genome shotgun (WGS) entry which is preliminary data.</text>
</comment>
<dbReference type="NCBIfam" id="TIGR00589">
    <property type="entry name" value="ogt"/>
    <property type="match status" value="1"/>
</dbReference>
<accession>A0ABU9BTK5</accession>
<dbReference type="EMBL" id="JBBUTG010000014">
    <property type="protein sequence ID" value="MEK8033136.1"/>
    <property type="molecule type" value="Genomic_DNA"/>
</dbReference>
<evidence type="ECO:0000256" key="3">
    <source>
        <dbReference type="ARBA" id="ARBA00022603"/>
    </source>
</evidence>
<evidence type="ECO:0000313" key="11">
    <source>
        <dbReference type="EMBL" id="MEK8033136.1"/>
    </source>
</evidence>
<dbReference type="InterPro" id="IPR001497">
    <property type="entry name" value="MethylDNA_cys_MeTrfase_AS"/>
</dbReference>
<reference evidence="11 12" key="1">
    <citation type="submission" date="2024-04" db="EMBL/GenBank/DDBJ databases">
        <title>Novel species of the genus Ideonella isolated from streams.</title>
        <authorList>
            <person name="Lu H."/>
        </authorList>
    </citation>
    <scope>NUCLEOTIDE SEQUENCE [LARGE SCALE GENOMIC DNA]</scope>
    <source>
        <strain evidence="11 12">DXS29W</strain>
    </source>
</reference>
<comment type="function">
    <text evidence="8">Involved in the cellular defense against the biological effects of O6-methylguanine (O6-MeG) and O4-methylthymine (O4-MeT) in DNA. Repairs the methylated nucleobase in DNA by stoichiometrically transferring the methyl group to a cysteine residue in the enzyme. This is a suicide reaction: the enzyme is irreversibly inactivated.</text>
</comment>
<feature type="region of interest" description="Disordered" evidence="9">
    <location>
        <begin position="165"/>
        <end position="198"/>
    </location>
</feature>
<evidence type="ECO:0000256" key="4">
    <source>
        <dbReference type="ARBA" id="ARBA00022679"/>
    </source>
</evidence>
<sequence length="198" mass="20835">MTPALPRRPFVAQATIDSPLGPLLLAATARGLGGAWFDGQAHHPGPLDAPNDAGHRFIQFAAEELASYWADAPNARFTVPLDPRGTAFQCAVWQRLRDIPAGHTSTYSALAALLQKPRALRAVGAAVGRNPLSVIIPCHRVLGSDGSLTGYAGGLARKLDLLQREGRWPDGPPPVNEAHRPTRAPAAPITAASEAQAA</sequence>
<keyword evidence="6 8" id="KW-0234">DNA repair</keyword>
<dbReference type="Pfam" id="PF01035">
    <property type="entry name" value="DNA_binding_1"/>
    <property type="match status" value="1"/>
</dbReference>
<feature type="domain" description="Methylated-DNA-[protein]-cysteine S-methyltransferase DNA binding" evidence="10">
    <location>
        <begin position="87"/>
        <end position="166"/>
    </location>
</feature>
<keyword evidence="3 8" id="KW-0489">Methyltransferase</keyword>
<dbReference type="SUPFAM" id="SSF46767">
    <property type="entry name" value="Methylated DNA-protein cysteine methyltransferase, C-terminal domain"/>
    <property type="match status" value="1"/>
</dbReference>
<evidence type="ECO:0000256" key="8">
    <source>
        <dbReference type="HAMAP-Rule" id="MF_00772"/>
    </source>
</evidence>
<dbReference type="Gene3D" id="3.30.160.70">
    <property type="entry name" value="Methylated DNA-protein cysteine methyltransferase domain"/>
    <property type="match status" value="1"/>
</dbReference>
<dbReference type="PANTHER" id="PTHR10815">
    <property type="entry name" value="METHYLATED-DNA--PROTEIN-CYSTEINE METHYLTRANSFERASE"/>
    <property type="match status" value="1"/>
</dbReference>
<comment type="subcellular location">
    <subcellularLocation>
        <location evidence="8">Cytoplasm</location>
    </subcellularLocation>
</comment>
<comment type="similarity">
    <text evidence="8">Belongs to the MGMT family.</text>
</comment>
<dbReference type="RefSeq" id="WP_341427555.1">
    <property type="nucleotide sequence ID" value="NZ_JBBUTG010000014.1"/>
</dbReference>